<name>A0A173GDU8_9CAUD</name>
<organism evidence="1 2">
    <name type="scientific">Erwinia phage vB_EamM_Simmy50</name>
    <dbReference type="NCBI Taxonomy" id="1815988"/>
    <lineage>
        <taxon>Viruses</taxon>
        <taxon>Duplodnaviria</taxon>
        <taxon>Heunggongvirae</taxon>
        <taxon>Uroviricota</taxon>
        <taxon>Caudoviricetes</taxon>
        <taxon>Chimalliviridae</taxon>
        <taxon>Agricanvirus</taxon>
        <taxon>Agricanvirus simmy50</taxon>
    </lineage>
</organism>
<gene>
    <name evidence="1" type="ORF">SIMMY50_216</name>
</gene>
<accession>A0A173GDU8</accession>
<proteinExistence type="predicted"/>
<dbReference type="EMBL" id="KU886223">
    <property type="protein sequence ID" value="ANH51675.1"/>
    <property type="molecule type" value="Genomic_DNA"/>
</dbReference>
<reference evidence="2" key="1">
    <citation type="submission" date="2016-03" db="EMBL/GenBank/DDBJ databases">
        <authorList>
            <person name="Sharma R."/>
            <person name="Simister A.R."/>
            <person name="Berg J.A."/>
            <person name="Jensen G.L."/>
            <person name="Keele B.R."/>
            <person name="Ward M.E.H."/>
            <person name="Breakwell D.P."/>
            <person name="Hope S."/>
            <person name="Grose J.H."/>
        </authorList>
    </citation>
    <scope>NUCLEOTIDE SEQUENCE [LARGE SCALE GENOMIC DNA]</scope>
</reference>
<keyword evidence="2" id="KW-1185">Reference proteome</keyword>
<sequence length="429" mass="49172">MNYSTDNFIIDVGQYIPTIMFRAPYLNGKPLTHEQTYCIFAAIHDEIFNETFPWAHINNSLETALSTVYADYPLFTLGEPRYWRFGNNGYEIYRPTQNGFNYMDAPHGRLPQNPPRGSIFKIAGGRVYAEWLSAFVTNTLFGIRNRLHDELLRFVGTAADYEWHFEYVSNGIFYTKVSKNPLVTQPVHVKLQALTEAEQIQQAISDLPDVRQPTVGNAVAVNLDIRAHSSLERIPEVCGYLQQLIMHAQQHHAPLEVKVIYHSKTYYDKVVSFARGFIEQYQLPVKLAFKEQWVDLQQAHPISLGAVSVSSDIPSIKDIERDHDRLREIRTQLIRNNALSPWLTQELLAIAPGLFSKKISDEEMFTAMMTTDWGVNNKGRRVDATRLNPMVIGAVISIDRQLEGEALPQVTQPQHQLHVLHEINWNNVR</sequence>
<protein>
    <submittedName>
        <fullName evidence="1">Uncharacterized protein</fullName>
    </submittedName>
</protein>
<evidence type="ECO:0000313" key="1">
    <source>
        <dbReference type="EMBL" id="ANH51675.1"/>
    </source>
</evidence>
<dbReference type="Proteomes" id="UP000222975">
    <property type="component" value="Segment"/>
</dbReference>
<evidence type="ECO:0000313" key="2">
    <source>
        <dbReference type="Proteomes" id="UP000222975"/>
    </source>
</evidence>